<accession>A0A7C2XVA7</accession>
<dbReference type="Pfam" id="PF01022">
    <property type="entry name" value="HTH_5"/>
    <property type="match status" value="1"/>
</dbReference>
<evidence type="ECO:0000256" key="2">
    <source>
        <dbReference type="ARBA" id="ARBA00023125"/>
    </source>
</evidence>
<dbReference type="InterPro" id="IPR011991">
    <property type="entry name" value="ArsR-like_HTH"/>
</dbReference>
<dbReference type="Gene3D" id="1.10.10.10">
    <property type="entry name" value="Winged helix-like DNA-binding domain superfamily/Winged helix DNA-binding domain"/>
    <property type="match status" value="1"/>
</dbReference>
<keyword evidence="2" id="KW-0238">DNA-binding</keyword>
<evidence type="ECO:0000259" key="4">
    <source>
        <dbReference type="PROSITE" id="PS50987"/>
    </source>
</evidence>
<evidence type="ECO:0000313" key="5">
    <source>
        <dbReference type="EMBL" id="HET97798.1"/>
    </source>
</evidence>
<dbReference type="InterPro" id="IPR051081">
    <property type="entry name" value="HTH_MetalResp_TranReg"/>
</dbReference>
<dbReference type="PANTHER" id="PTHR33154">
    <property type="entry name" value="TRANSCRIPTIONAL REGULATOR, ARSR FAMILY"/>
    <property type="match status" value="1"/>
</dbReference>
<dbReference type="GO" id="GO:0003700">
    <property type="term" value="F:DNA-binding transcription factor activity"/>
    <property type="evidence" value="ECO:0007669"/>
    <property type="project" value="InterPro"/>
</dbReference>
<dbReference type="CDD" id="cd00090">
    <property type="entry name" value="HTH_ARSR"/>
    <property type="match status" value="1"/>
</dbReference>
<dbReference type="InterPro" id="IPR001845">
    <property type="entry name" value="HTH_ArsR_DNA-bd_dom"/>
</dbReference>
<dbReference type="NCBIfam" id="NF033788">
    <property type="entry name" value="HTH_metalloreg"/>
    <property type="match status" value="1"/>
</dbReference>
<keyword evidence="1" id="KW-0805">Transcription regulation</keyword>
<comment type="caution">
    <text evidence="5">The sequence shown here is derived from an EMBL/GenBank/DDBJ whole genome shotgun (WGS) entry which is preliminary data.</text>
</comment>
<dbReference type="AlphaFoldDB" id="A0A7C2XVA7"/>
<dbReference type="SUPFAM" id="SSF46785">
    <property type="entry name" value="Winged helix' DNA-binding domain"/>
    <property type="match status" value="1"/>
</dbReference>
<dbReference type="PRINTS" id="PR00778">
    <property type="entry name" value="HTHARSR"/>
</dbReference>
<organism evidence="5">
    <name type="scientific">Desulfurivibrio alkaliphilus</name>
    <dbReference type="NCBI Taxonomy" id="427923"/>
    <lineage>
        <taxon>Bacteria</taxon>
        <taxon>Pseudomonadati</taxon>
        <taxon>Thermodesulfobacteriota</taxon>
        <taxon>Desulfobulbia</taxon>
        <taxon>Desulfobulbales</taxon>
        <taxon>Desulfobulbaceae</taxon>
        <taxon>Desulfurivibrio</taxon>
    </lineage>
</organism>
<name>A0A7C2XVA7_9BACT</name>
<evidence type="ECO:0000256" key="1">
    <source>
        <dbReference type="ARBA" id="ARBA00023015"/>
    </source>
</evidence>
<gene>
    <name evidence="5" type="ORF">ENN98_03745</name>
</gene>
<dbReference type="PANTHER" id="PTHR33154:SF18">
    <property type="entry name" value="ARSENICAL RESISTANCE OPERON REPRESSOR"/>
    <property type="match status" value="1"/>
</dbReference>
<evidence type="ECO:0000256" key="3">
    <source>
        <dbReference type="ARBA" id="ARBA00023163"/>
    </source>
</evidence>
<reference evidence="5" key="1">
    <citation type="journal article" date="2020" name="mSystems">
        <title>Genome- and Community-Level Interaction Insights into Carbon Utilization and Element Cycling Functions of Hydrothermarchaeota in Hydrothermal Sediment.</title>
        <authorList>
            <person name="Zhou Z."/>
            <person name="Liu Y."/>
            <person name="Xu W."/>
            <person name="Pan J."/>
            <person name="Luo Z.H."/>
            <person name="Li M."/>
        </authorList>
    </citation>
    <scope>NUCLEOTIDE SEQUENCE [LARGE SCALE GENOMIC DNA]</scope>
    <source>
        <strain evidence="5">SpSt-1224</strain>
    </source>
</reference>
<dbReference type="GO" id="GO:0003677">
    <property type="term" value="F:DNA binding"/>
    <property type="evidence" value="ECO:0007669"/>
    <property type="project" value="UniProtKB-KW"/>
</dbReference>
<sequence length="117" mass="13357">MKAIAETLKALSEEVRLRLLILLHREGELCVCDLMGALELPQSNISRHLAYLKNSGWVEARRQGVWIHYRLAPNLNPLMREMVTALARETTSITESRRDAANLQLYRQNKKGAEACQ</sequence>
<dbReference type="EMBL" id="DSDS01000086">
    <property type="protein sequence ID" value="HET97798.1"/>
    <property type="molecule type" value="Genomic_DNA"/>
</dbReference>
<protein>
    <submittedName>
        <fullName evidence="5">Metalloregulator ArsR/SmtB family transcription factor</fullName>
    </submittedName>
</protein>
<dbReference type="SMART" id="SM00418">
    <property type="entry name" value="HTH_ARSR"/>
    <property type="match status" value="1"/>
</dbReference>
<keyword evidence="3" id="KW-0804">Transcription</keyword>
<dbReference type="InterPro" id="IPR036388">
    <property type="entry name" value="WH-like_DNA-bd_sf"/>
</dbReference>
<proteinExistence type="predicted"/>
<dbReference type="Proteomes" id="UP000885986">
    <property type="component" value="Unassembled WGS sequence"/>
</dbReference>
<dbReference type="PROSITE" id="PS50987">
    <property type="entry name" value="HTH_ARSR_2"/>
    <property type="match status" value="1"/>
</dbReference>
<feature type="domain" description="HTH arsR-type" evidence="4">
    <location>
        <begin position="1"/>
        <end position="91"/>
    </location>
</feature>
<dbReference type="InterPro" id="IPR036390">
    <property type="entry name" value="WH_DNA-bd_sf"/>
</dbReference>